<name>A0A5N6Z9N0_9EURO</name>
<evidence type="ECO:0000256" key="3">
    <source>
        <dbReference type="ARBA" id="ARBA00022679"/>
    </source>
</evidence>
<gene>
    <name evidence="9" type="ORF">BDV28DRAFT_164331</name>
</gene>
<dbReference type="PANTHER" id="PTHR43867:SF2">
    <property type="entry name" value="CELLULOSE SYNTHASE CATALYTIC SUBUNIT A [UDP-FORMING]"/>
    <property type="match status" value="1"/>
</dbReference>
<dbReference type="AlphaFoldDB" id="A0A5N6Z9N0"/>
<dbReference type="EMBL" id="ML739075">
    <property type="protein sequence ID" value="KAE8354325.1"/>
    <property type="molecule type" value="Genomic_DNA"/>
</dbReference>
<evidence type="ECO:0000256" key="5">
    <source>
        <dbReference type="ARBA" id="ARBA00022989"/>
    </source>
</evidence>
<evidence type="ECO:0000256" key="1">
    <source>
        <dbReference type="ARBA" id="ARBA00004141"/>
    </source>
</evidence>
<feature type="transmembrane region" description="Helical" evidence="7">
    <location>
        <begin position="105"/>
        <end position="127"/>
    </location>
</feature>
<dbReference type="GO" id="GO:0016757">
    <property type="term" value="F:glycosyltransferase activity"/>
    <property type="evidence" value="ECO:0007669"/>
    <property type="project" value="UniProtKB-KW"/>
</dbReference>
<organism evidence="9 10">
    <name type="scientific">Aspergillus coremiiformis</name>
    <dbReference type="NCBI Taxonomy" id="138285"/>
    <lineage>
        <taxon>Eukaryota</taxon>
        <taxon>Fungi</taxon>
        <taxon>Dikarya</taxon>
        <taxon>Ascomycota</taxon>
        <taxon>Pezizomycotina</taxon>
        <taxon>Eurotiomycetes</taxon>
        <taxon>Eurotiomycetidae</taxon>
        <taxon>Eurotiales</taxon>
        <taxon>Aspergillaceae</taxon>
        <taxon>Aspergillus</taxon>
        <taxon>Aspergillus subgen. Circumdati</taxon>
    </lineage>
</organism>
<evidence type="ECO:0000259" key="8">
    <source>
        <dbReference type="Pfam" id="PF13632"/>
    </source>
</evidence>
<evidence type="ECO:0000256" key="6">
    <source>
        <dbReference type="ARBA" id="ARBA00023136"/>
    </source>
</evidence>
<evidence type="ECO:0000256" key="4">
    <source>
        <dbReference type="ARBA" id="ARBA00022692"/>
    </source>
</evidence>
<keyword evidence="5 7" id="KW-1133">Transmembrane helix</keyword>
<keyword evidence="10" id="KW-1185">Reference proteome</keyword>
<protein>
    <submittedName>
        <fullName evidence="9">Nucleotide-diphospho-sugar transferase</fullName>
    </submittedName>
</protein>
<keyword evidence="4 7" id="KW-0812">Transmembrane</keyword>
<feature type="transmembrane region" description="Helical" evidence="7">
    <location>
        <begin position="692"/>
        <end position="708"/>
    </location>
</feature>
<dbReference type="Pfam" id="PF13632">
    <property type="entry name" value="Glyco_trans_2_3"/>
    <property type="match status" value="1"/>
</dbReference>
<dbReference type="InterPro" id="IPR001173">
    <property type="entry name" value="Glyco_trans_2-like"/>
</dbReference>
<dbReference type="SUPFAM" id="SSF53448">
    <property type="entry name" value="Nucleotide-diphospho-sugar transferases"/>
    <property type="match status" value="1"/>
</dbReference>
<feature type="domain" description="Glycosyltransferase 2-like" evidence="8">
    <location>
        <begin position="287"/>
        <end position="476"/>
    </location>
</feature>
<reference evidence="10" key="1">
    <citation type="submission" date="2019-04" db="EMBL/GenBank/DDBJ databases">
        <title>Friends and foes A comparative genomics studyof 23 Aspergillus species from section Flavi.</title>
        <authorList>
            <consortium name="DOE Joint Genome Institute"/>
            <person name="Kjaerbolling I."/>
            <person name="Vesth T."/>
            <person name="Frisvad J.C."/>
            <person name="Nybo J.L."/>
            <person name="Theobald S."/>
            <person name="Kildgaard S."/>
            <person name="Isbrandt T."/>
            <person name="Kuo A."/>
            <person name="Sato A."/>
            <person name="Lyhne E.K."/>
            <person name="Kogle M.E."/>
            <person name="Wiebenga A."/>
            <person name="Kun R.S."/>
            <person name="Lubbers R.J."/>
            <person name="Makela M.R."/>
            <person name="Barry K."/>
            <person name="Chovatia M."/>
            <person name="Clum A."/>
            <person name="Daum C."/>
            <person name="Haridas S."/>
            <person name="He G."/>
            <person name="LaButti K."/>
            <person name="Lipzen A."/>
            <person name="Mondo S."/>
            <person name="Riley R."/>
            <person name="Salamov A."/>
            <person name="Simmons B.A."/>
            <person name="Magnuson J.K."/>
            <person name="Henrissat B."/>
            <person name="Mortensen U.H."/>
            <person name="Larsen T.O."/>
            <person name="Devries R.P."/>
            <person name="Grigoriev I.V."/>
            <person name="Machida M."/>
            <person name="Baker S.E."/>
            <person name="Andersen M.R."/>
        </authorList>
    </citation>
    <scope>NUCLEOTIDE SEQUENCE [LARGE SCALE GENOMIC DNA]</scope>
    <source>
        <strain evidence="10">CBS 553.77</strain>
    </source>
</reference>
<keyword evidence="3 9" id="KW-0808">Transferase</keyword>
<feature type="transmembrane region" description="Helical" evidence="7">
    <location>
        <begin position="451"/>
        <end position="476"/>
    </location>
</feature>
<sequence length="709" mass="79148">MAGHRDEDPEKLVVSNVYEGRHNLDSFESQEEFSPTGVMPIRPGHISSDTFDTTTSFASTPSGSSPSLFKELRVDEPGASPASAPNISILHGRDDAEIWKGWKRAVYSVAPLLTIVNTGVFIFYLALRIYCIVMAQRSVGIYYGGAWVFVIMEMAVAIPSLIHNCWTIMAWKKRTRPKFRLTGDEVPTVDVVVTCCGEEDAVVLDTVRGACDQDYPRNRFRVIVLDDAKSATLKAAIHDLATLYSNLFYMAREKVPGKPHHFKAGNLNYGLDQVQFLPGGAGQYLAALDADMIPEKDWLRAVLPHLLVDRKVALACPPQLFYNTPAADPLGQSLDFFVHIIEPIKDALGVAWCTGSGYVVRREALEDIGNFPLGTLTEDVATSTLMLGKGWKTVYIHEPLQFGTVPEDFGGHLKQRTRWAIGTVDTAMKLNFCLWGESVQYLTFAQRFSGFIYAILNLCTLTLTASLFTIPIILLWGKPLVAYANGEQLHWLIWASFISTVSNRLCEIALFTPAGYHTGQRNSRFQLWMSPYIALCMIRSFILPKWLGGQAQAFKPTGSLSSALHERDPQLMKNMFVRLRVMLLNYMAFFHLGFVYVTLVAVIISSYRCFAEESGAKDIIIGLITHAFWPPFAFFFICSSMWTPIAYAIDPPAMPDREDLLTRDPKTGVAHPTAESKKIAFGGQLVWFEVEYSAATIATVLVFAYSFFF</sequence>
<dbReference type="CDD" id="cd06421">
    <property type="entry name" value="CESA_CelA_like"/>
    <property type="match status" value="1"/>
</dbReference>
<accession>A0A5N6Z9N0</accession>
<comment type="subcellular location">
    <subcellularLocation>
        <location evidence="1">Membrane</location>
        <topology evidence="1">Multi-pass membrane protein</topology>
    </subcellularLocation>
</comment>
<dbReference type="Proteomes" id="UP000327118">
    <property type="component" value="Unassembled WGS sequence"/>
</dbReference>
<keyword evidence="2" id="KW-0328">Glycosyltransferase</keyword>
<evidence type="ECO:0000256" key="7">
    <source>
        <dbReference type="SAM" id="Phobius"/>
    </source>
</evidence>
<feature type="transmembrane region" description="Helical" evidence="7">
    <location>
        <begin position="147"/>
        <end position="171"/>
    </location>
</feature>
<keyword evidence="6 7" id="KW-0472">Membrane</keyword>
<evidence type="ECO:0000313" key="9">
    <source>
        <dbReference type="EMBL" id="KAE8354325.1"/>
    </source>
</evidence>
<evidence type="ECO:0000313" key="10">
    <source>
        <dbReference type="Proteomes" id="UP000327118"/>
    </source>
</evidence>
<dbReference type="GO" id="GO:0016020">
    <property type="term" value="C:membrane"/>
    <property type="evidence" value="ECO:0007669"/>
    <property type="project" value="UniProtKB-SubCell"/>
</dbReference>
<feature type="transmembrane region" description="Helical" evidence="7">
    <location>
        <begin position="619"/>
        <end position="642"/>
    </location>
</feature>
<dbReference type="PANTHER" id="PTHR43867">
    <property type="entry name" value="CELLULOSE SYNTHASE CATALYTIC SUBUNIT A [UDP-FORMING]"/>
    <property type="match status" value="1"/>
</dbReference>
<dbReference type="InterPro" id="IPR050321">
    <property type="entry name" value="Glycosyltr_2/OpgH_subfam"/>
</dbReference>
<dbReference type="InterPro" id="IPR029044">
    <property type="entry name" value="Nucleotide-diphossugar_trans"/>
</dbReference>
<dbReference type="Gene3D" id="3.90.550.10">
    <property type="entry name" value="Spore Coat Polysaccharide Biosynthesis Protein SpsA, Chain A"/>
    <property type="match status" value="1"/>
</dbReference>
<evidence type="ECO:0000256" key="2">
    <source>
        <dbReference type="ARBA" id="ARBA00022676"/>
    </source>
</evidence>
<dbReference type="OrthoDB" id="72851at2759"/>
<feature type="transmembrane region" description="Helical" evidence="7">
    <location>
        <begin position="583"/>
        <end position="607"/>
    </location>
</feature>
<proteinExistence type="predicted"/>